<dbReference type="GO" id="GO:0016787">
    <property type="term" value="F:hydrolase activity"/>
    <property type="evidence" value="ECO:0007669"/>
    <property type="project" value="UniProtKB-KW"/>
</dbReference>
<dbReference type="InterPro" id="IPR029052">
    <property type="entry name" value="Metallo-depent_PP-like"/>
</dbReference>
<organism evidence="5 6">
    <name type="scientific">Methylobacterium tarhaniae</name>
    <dbReference type="NCBI Taxonomy" id="1187852"/>
    <lineage>
        <taxon>Bacteria</taxon>
        <taxon>Pseudomonadati</taxon>
        <taxon>Pseudomonadota</taxon>
        <taxon>Alphaproteobacteria</taxon>
        <taxon>Hyphomicrobiales</taxon>
        <taxon>Methylobacteriaceae</taxon>
        <taxon>Methylobacterium</taxon>
    </lineage>
</organism>
<evidence type="ECO:0000259" key="3">
    <source>
        <dbReference type="Pfam" id="PF00149"/>
    </source>
</evidence>
<dbReference type="RefSeq" id="WP_048452698.1">
    <property type="nucleotide sequence ID" value="NZ_JBNNPJ010000093.1"/>
</dbReference>
<protein>
    <submittedName>
        <fullName evidence="5">5'-nucleotidase</fullName>
    </submittedName>
</protein>
<proteinExistence type="inferred from homology"/>
<evidence type="ECO:0000313" key="5">
    <source>
        <dbReference type="EMBL" id="KMO36695.1"/>
    </source>
</evidence>
<dbReference type="PROSITE" id="PS51318">
    <property type="entry name" value="TAT"/>
    <property type="match status" value="1"/>
</dbReference>
<dbReference type="GO" id="GO:0000166">
    <property type="term" value="F:nucleotide binding"/>
    <property type="evidence" value="ECO:0007669"/>
    <property type="project" value="UniProtKB-KW"/>
</dbReference>
<dbReference type="EMBL" id="LABZ01000145">
    <property type="protein sequence ID" value="KMO36695.1"/>
    <property type="molecule type" value="Genomic_DNA"/>
</dbReference>
<keyword evidence="1" id="KW-0732">Signal</keyword>
<dbReference type="PANTHER" id="PTHR11575">
    <property type="entry name" value="5'-NUCLEOTIDASE-RELATED"/>
    <property type="match status" value="1"/>
</dbReference>
<dbReference type="InterPro" id="IPR004843">
    <property type="entry name" value="Calcineurin-like_PHP"/>
</dbReference>
<dbReference type="PANTHER" id="PTHR11575:SF24">
    <property type="entry name" value="5'-NUCLEOTIDASE"/>
    <property type="match status" value="1"/>
</dbReference>
<dbReference type="PATRIC" id="fig|1187852.3.peg.1492"/>
<sequence>MTSLSRRQTLAFGLGAGLAGLAGGPADARAPDIDFTLVLVNDIYRMGPVDGRGGFPKLAAVVKAERAQGRPVLVCHAGDTLSPSLMSGIDKGRHIIELTNLIKPDVFVPGNHEFDFGQDIYLERMRAANFPVFAANLRRPDGAPVPGTSDSTILTIGGITLGVVGIALPETPAKSQSGDWVFGPAVATLAREAASLRAAGAEMVLAVCHTDRATDEALVASRHADIVLSGHDHDLALRYDGRTVFAESGHDAEYVTAIDVKAEGTGRALTWTAAFRIHDTAEVEPDPEVLAVVQRLEGDLARELDVPLGRVTNPLDTRIETVRRGEAAFGDLVADALRHAAGAEIGLMNGGGIRGNRTYPADSELTRRDVLTEMPFGNTSVLVKITGAQVLAALENGFSELGRSAGRFPQVSGLTVTVDAAAPVGKRVAEIRVGDAALDPARTYTVAANNFMLAGGNDYGMLAEGRTLVGATDGTLVANVVMSYIRANAPLTIETGRITIRRP</sequence>
<dbReference type="AlphaFoldDB" id="A0A0J6SNA2"/>
<dbReference type="Gene3D" id="3.60.21.10">
    <property type="match status" value="1"/>
</dbReference>
<dbReference type="InterPro" id="IPR006179">
    <property type="entry name" value="5_nucleotidase/apyrase"/>
</dbReference>
<dbReference type="PRINTS" id="PR01607">
    <property type="entry name" value="APYRASEFAMLY"/>
</dbReference>
<evidence type="ECO:0000259" key="4">
    <source>
        <dbReference type="Pfam" id="PF02872"/>
    </source>
</evidence>
<evidence type="ECO:0000313" key="6">
    <source>
        <dbReference type="Proteomes" id="UP000036449"/>
    </source>
</evidence>
<comment type="similarity">
    <text evidence="2">Belongs to the 5'-nucleotidase family.</text>
</comment>
<reference evidence="5 6" key="1">
    <citation type="submission" date="2015-03" db="EMBL/GenBank/DDBJ databases">
        <title>Genome sequencing of Methylobacterium tarhaniae DSM 25844.</title>
        <authorList>
            <person name="Chaudhry V."/>
            <person name="Patil P.B."/>
        </authorList>
    </citation>
    <scope>NUCLEOTIDE SEQUENCE [LARGE SCALE GENOMIC DNA]</scope>
    <source>
        <strain evidence="5 6">DSM 25844</strain>
    </source>
</reference>
<keyword evidence="2" id="KW-0378">Hydrolase</keyword>
<dbReference type="InterPro" id="IPR008334">
    <property type="entry name" value="5'-Nucleotdase_C"/>
</dbReference>
<name>A0A0J6SNA2_9HYPH</name>
<dbReference type="InterPro" id="IPR006311">
    <property type="entry name" value="TAT_signal"/>
</dbReference>
<accession>A0A0J6SNA2</accession>
<gene>
    <name evidence="5" type="ORF">VQ03_20250</name>
</gene>
<dbReference type="Pfam" id="PF00149">
    <property type="entry name" value="Metallophos"/>
    <property type="match status" value="1"/>
</dbReference>
<dbReference type="SUPFAM" id="SSF56300">
    <property type="entry name" value="Metallo-dependent phosphatases"/>
    <property type="match status" value="1"/>
</dbReference>
<keyword evidence="6" id="KW-1185">Reference proteome</keyword>
<feature type="domain" description="5'-Nucleotidase C-terminal" evidence="4">
    <location>
        <begin position="309"/>
        <end position="464"/>
    </location>
</feature>
<feature type="domain" description="Calcineurin-like phosphoesterase" evidence="3">
    <location>
        <begin position="36"/>
        <end position="234"/>
    </location>
</feature>
<dbReference type="Pfam" id="PF02872">
    <property type="entry name" value="5_nucleotid_C"/>
    <property type="match status" value="1"/>
</dbReference>
<dbReference type="InterPro" id="IPR036907">
    <property type="entry name" value="5'-Nucleotdase_C_sf"/>
</dbReference>
<evidence type="ECO:0000256" key="2">
    <source>
        <dbReference type="RuleBase" id="RU362119"/>
    </source>
</evidence>
<dbReference type="Gene3D" id="3.90.780.10">
    <property type="entry name" value="5'-Nucleotidase, C-terminal domain"/>
    <property type="match status" value="1"/>
</dbReference>
<dbReference type="SUPFAM" id="SSF55816">
    <property type="entry name" value="5'-nucleotidase (syn. UDP-sugar hydrolase), C-terminal domain"/>
    <property type="match status" value="1"/>
</dbReference>
<dbReference type="OrthoDB" id="9803927at2"/>
<keyword evidence="2" id="KW-0547">Nucleotide-binding</keyword>
<evidence type="ECO:0000256" key="1">
    <source>
        <dbReference type="ARBA" id="ARBA00022729"/>
    </source>
</evidence>
<dbReference type="GO" id="GO:0009166">
    <property type="term" value="P:nucleotide catabolic process"/>
    <property type="evidence" value="ECO:0007669"/>
    <property type="project" value="InterPro"/>
</dbReference>
<comment type="caution">
    <text evidence="5">The sequence shown here is derived from an EMBL/GenBank/DDBJ whole genome shotgun (WGS) entry which is preliminary data.</text>
</comment>
<dbReference type="Proteomes" id="UP000036449">
    <property type="component" value="Unassembled WGS sequence"/>
</dbReference>